<accession>A0A5P8WK56</accession>
<protein>
    <submittedName>
        <fullName evidence="1">Uncharacterized protein</fullName>
    </submittedName>
</protein>
<organism evidence="1 2">
    <name type="scientific">Nostoc sphaeroides CCNUC1</name>
    <dbReference type="NCBI Taxonomy" id="2653204"/>
    <lineage>
        <taxon>Bacteria</taxon>
        <taxon>Bacillati</taxon>
        <taxon>Cyanobacteriota</taxon>
        <taxon>Cyanophyceae</taxon>
        <taxon>Nostocales</taxon>
        <taxon>Nostocaceae</taxon>
        <taxon>Nostoc</taxon>
    </lineage>
</organism>
<dbReference type="EMBL" id="CP045231">
    <property type="protein sequence ID" value="QFS52832.1"/>
    <property type="molecule type" value="Genomic_DNA"/>
</dbReference>
<evidence type="ECO:0000313" key="1">
    <source>
        <dbReference type="EMBL" id="QFS52832.1"/>
    </source>
</evidence>
<sequence>MVLVQAECSTFNSFVINYDSRAIAHLVVNLIQDKIKSEEF</sequence>
<reference evidence="1 2" key="1">
    <citation type="submission" date="2019-10" db="EMBL/GenBank/DDBJ databases">
        <title>Genomic and transcriptomic insights into the perfect genentic adaptation of a filamentous nitrogen-fixing cyanobacterium to rice fields.</title>
        <authorList>
            <person name="Chen Z."/>
        </authorList>
    </citation>
    <scope>NUCLEOTIDE SEQUENCE [LARGE SCALE GENOMIC DNA]</scope>
    <source>
        <strain evidence="1">CCNUC1</strain>
    </source>
</reference>
<gene>
    <name evidence="1" type="ORF">GXM_10096</name>
</gene>
<dbReference type="AlphaFoldDB" id="A0A5P8WK56"/>
<dbReference type="Proteomes" id="UP000326678">
    <property type="component" value="Chromosome pGXM04"/>
</dbReference>
<keyword evidence="2" id="KW-1185">Reference proteome</keyword>
<name>A0A5P8WK56_9NOSO</name>
<evidence type="ECO:0000313" key="2">
    <source>
        <dbReference type="Proteomes" id="UP000326678"/>
    </source>
</evidence>
<proteinExistence type="predicted"/>
<dbReference type="KEGG" id="nsh:GXM_10096"/>